<evidence type="ECO:0000256" key="1">
    <source>
        <dbReference type="SAM" id="MobiDB-lite"/>
    </source>
</evidence>
<evidence type="ECO:0000313" key="2">
    <source>
        <dbReference type="EMBL" id="KAK0384078.1"/>
    </source>
</evidence>
<organism evidence="2 3">
    <name type="scientific">Sarocladium strictum</name>
    <name type="common">Black bundle disease fungus</name>
    <name type="synonym">Acremonium strictum</name>
    <dbReference type="NCBI Taxonomy" id="5046"/>
    <lineage>
        <taxon>Eukaryota</taxon>
        <taxon>Fungi</taxon>
        <taxon>Dikarya</taxon>
        <taxon>Ascomycota</taxon>
        <taxon>Pezizomycotina</taxon>
        <taxon>Sordariomycetes</taxon>
        <taxon>Hypocreomycetidae</taxon>
        <taxon>Hypocreales</taxon>
        <taxon>Sarocladiaceae</taxon>
        <taxon>Sarocladium</taxon>
    </lineage>
</organism>
<dbReference type="AlphaFoldDB" id="A0AA39L4Q4"/>
<dbReference type="Proteomes" id="UP001175261">
    <property type="component" value="Unassembled WGS sequence"/>
</dbReference>
<feature type="region of interest" description="Disordered" evidence="1">
    <location>
        <begin position="214"/>
        <end position="284"/>
    </location>
</feature>
<dbReference type="EMBL" id="JAPDFR010000008">
    <property type="protein sequence ID" value="KAK0384078.1"/>
    <property type="molecule type" value="Genomic_DNA"/>
</dbReference>
<comment type="caution">
    <text evidence="2">The sequence shown here is derived from an EMBL/GenBank/DDBJ whole genome shotgun (WGS) entry which is preliminary data.</text>
</comment>
<evidence type="ECO:0008006" key="4">
    <source>
        <dbReference type="Google" id="ProtNLM"/>
    </source>
</evidence>
<dbReference type="PANTHER" id="PTHR21521:SF0">
    <property type="entry name" value="AMUN, ISOFORM A"/>
    <property type="match status" value="1"/>
</dbReference>
<accession>A0AA39L4Q4</accession>
<dbReference type="PANTHER" id="PTHR21521">
    <property type="entry name" value="AMUN, ISOFORM A"/>
    <property type="match status" value="1"/>
</dbReference>
<sequence>MPSQPEAVSPDTITLDTFNIVLARYPSLIDGIDASKPNPAKKSLKELDAFRYEEAPALFSGDKPKREMQIEDVQSLVEWKLRHGKFRPTLMKLVSGNDPSVVKDTVRTAIQTYRKNKSNPQAALDILVKLKGIGPATASLLLTVHDPERVIFFSDEAFYWLCGGGQKVPLKYNAKEYVVLREAAGKLQKRLDVSATDVEKVAYVLLKAPDAASEVQPAVPSKPQPMGKGSPSLSEKKPKALPEPAAGGVKATNAAKPSSKRKSKAPPKVDEVSSGLRRSKRAKT</sequence>
<protein>
    <recommendedName>
        <fullName evidence="4">DUF1479 domain protein</fullName>
    </recommendedName>
</protein>
<evidence type="ECO:0000313" key="3">
    <source>
        <dbReference type="Proteomes" id="UP001175261"/>
    </source>
</evidence>
<proteinExistence type="predicted"/>
<reference evidence="2" key="1">
    <citation type="submission" date="2022-10" db="EMBL/GenBank/DDBJ databases">
        <title>Determination and structural analysis of whole genome sequence of Sarocladium strictum F4-1.</title>
        <authorList>
            <person name="Hu L."/>
            <person name="Jiang Y."/>
        </authorList>
    </citation>
    <scope>NUCLEOTIDE SEQUENCE</scope>
    <source>
        <strain evidence="2">F4-1</strain>
    </source>
</reference>
<name>A0AA39L4Q4_SARSR</name>
<gene>
    <name evidence="2" type="ORF">NLU13_8167</name>
</gene>
<keyword evidence="3" id="KW-1185">Reference proteome</keyword>